<organism evidence="1 2">
    <name type="scientific">Streptomyces brasiliscabiei</name>
    <dbReference type="NCBI Taxonomy" id="2736302"/>
    <lineage>
        <taxon>Bacteria</taxon>
        <taxon>Bacillati</taxon>
        <taxon>Actinomycetota</taxon>
        <taxon>Actinomycetes</taxon>
        <taxon>Kitasatosporales</taxon>
        <taxon>Streptomycetaceae</taxon>
        <taxon>Streptomyces</taxon>
    </lineage>
</organism>
<dbReference type="Proteomes" id="UP001365781">
    <property type="component" value="Unassembled WGS sequence"/>
</dbReference>
<reference evidence="1 2" key="1">
    <citation type="submission" date="2024-03" db="EMBL/GenBank/DDBJ databases">
        <title>First Report of Pectobacterium brasiliscabiei causing potato scab in china.</title>
        <authorList>
            <person name="Handique U."/>
        </authorList>
    </citation>
    <scope>NUCLEOTIDE SEQUENCE [LARGE SCALE GENOMIC DNA]</scope>
    <source>
        <strain evidence="1 2">ZRIMU1503</strain>
    </source>
</reference>
<proteinExistence type="predicted"/>
<evidence type="ECO:0000313" key="1">
    <source>
        <dbReference type="EMBL" id="MEI5611411.1"/>
    </source>
</evidence>
<dbReference type="EMBL" id="JBBAYM010000012">
    <property type="protein sequence ID" value="MEI5611411.1"/>
    <property type="molecule type" value="Genomic_DNA"/>
</dbReference>
<sequence length="130" mass="14127">MTYLVAANEARRAFVTLRGVLQAERFDEALLRAAIDAFPQAVQSLRPSSMTVMLEGPARVADAARSFTQVFVQIWEYVEPSLINADTSAREQFLHRATEALTALTEAERTFIAAAQSVLDDDGTAPGPGV</sequence>
<gene>
    <name evidence="1" type="ORF">WB403_19835</name>
</gene>
<accession>A0ABU8GG73</accession>
<dbReference type="RefSeq" id="WP_336558487.1">
    <property type="nucleotide sequence ID" value="NZ_JBBAYL010000016.1"/>
</dbReference>
<keyword evidence="2" id="KW-1185">Reference proteome</keyword>
<protein>
    <submittedName>
        <fullName evidence="1">Uncharacterized protein</fullName>
    </submittedName>
</protein>
<comment type="caution">
    <text evidence="1">The sequence shown here is derived from an EMBL/GenBank/DDBJ whole genome shotgun (WGS) entry which is preliminary data.</text>
</comment>
<evidence type="ECO:0000313" key="2">
    <source>
        <dbReference type="Proteomes" id="UP001365781"/>
    </source>
</evidence>
<name>A0ABU8GG73_9ACTN</name>